<proteinExistence type="predicted"/>
<sequence>MNYLTSWRLPRPCTRKATIEGGAADGQKKNAQMHVEGERDEPETATSINSASFLTHPSRWAMTLTAARASLGNQVLPLAVKMPATCVDLYEWLAVKTFDVFNEVQLVWSFVKDQCHCRGFTAGERVLPGAPGGLANYAKESVHQICVGLRSVLQDPTIFVIEPGVPFPADFPQHVSCILSQLMQVYCHIYRQHFEFLVETDTVAYVNCCFKHALLFGNEFQLITERDVAPVANLVKIFLGQAQQERHTSRGAGNCVPSVEGKARDRGPQCAAFSPHRHHSVRGKGELELPESQTTTCADGSSDKSPRSSEASF</sequence>
<dbReference type="VEuPathDB" id="ToxoDB:BESB_056730"/>
<dbReference type="Proteomes" id="UP000224006">
    <property type="component" value="Chromosome IV"/>
</dbReference>
<evidence type="ECO:0000313" key="2">
    <source>
        <dbReference type="EMBL" id="PFH36022.1"/>
    </source>
</evidence>
<evidence type="ECO:0000256" key="1">
    <source>
        <dbReference type="SAM" id="MobiDB-lite"/>
    </source>
</evidence>
<dbReference type="KEGG" id="bbes:BESB_056730"/>
<comment type="caution">
    <text evidence="2">The sequence shown here is derived from an EMBL/GenBank/DDBJ whole genome shotgun (WGS) entry which is preliminary data.</text>
</comment>
<dbReference type="GeneID" id="40310602"/>
<dbReference type="InterPro" id="IPR036703">
    <property type="entry name" value="MOB_kinase_act_sf"/>
</dbReference>
<dbReference type="Gene3D" id="1.20.140.30">
    <property type="entry name" value="MOB kinase activator"/>
    <property type="match status" value="1"/>
</dbReference>
<dbReference type="SMART" id="SM01388">
    <property type="entry name" value="Mob1_phocein"/>
    <property type="match status" value="1"/>
</dbReference>
<name>A0A2A9MKR9_BESBE</name>
<accession>A0A2A9MKR9</accession>
<dbReference type="RefSeq" id="XP_029220031.1">
    <property type="nucleotide sequence ID" value="XM_029364108.1"/>
</dbReference>
<dbReference type="Pfam" id="PF03637">
    <property type="entry name" value="Mob1_phocein"/>
    <property type="match status" value="1"/>
</dbReference>
<organism evidence="2 3">
    <name type="scientific">Besnoitia besnoiti</name>
    <name type="common">Apicomplexan protozoan</name>
    <dbReference type="NCBI Taxonomy" id="94643"/>
    <lineage>
        <taxon>Eukaryota</taxon>
        <taxon>Sar</taxon>
        <taxon>Alveolata</taxon>
        <taxon>Apicomplexa</taxon>
        <taxon>Conoidasida</taxon>
        <taxon>Coccidia</taxon>
        <taxon>Eucoccidiorida</taxon>
        <taxon>Eimeriorina</taxon>
        <taxon>Sarcocystidae</taxon>
        <taxon>Besnoitia</taxon>
    </lineage>
</organism>
<dbReference type="OrthoDB" id="328421at2759"/>
<reference evidence="2 3" key="1">
    <citation type="submission" date="2017-09" db="EMBL/GenBank/DDBJ databases">
        <title>Genome sequencing of Besnoitia besnoiti strain Bb-Ger1.</title>
        <authorList>
            <person name="Schares G."/>
            <person name="Venepally P."/>
            <person name="Lorenzi H.A."/>
        </authorList>
    </citation>
    <scope>NUCLEOTIDE SEQUENCE [LARGE SCALE GENOMIC DNA]</scope>
    <source>
        <strain evidence="2 3">Bb-Ger1</strain>
    </source>
</reference>
<dbReference type="AlphaFoldDB" id="A0A2A9MKR9"/>
<dbReference type="SUPFAM" id="SSF101152">
    <property type="entry name" value="Mob1/phocein"/>
    <property type="match status" value="1"/>
</dbReference>
<protein>
    <submittedName>
        <fullName evidence="2">Mob1/phocein family protein</fullName>
    </submittedName>
</protein>
<dbReference type="EMBL" id="NWUJ01000004">
    <property type="protein sequence ID" value="PFH36022.1"/>
    <property type="molecule type" value="Genomic_DNA"/>
</dbReference>
<dbReference type="PANTHER" id="PTHR22599">
    <property type="entry name" value="MPS ONE BINDER KINASE ACTIVATOR-LIKE MOB"/>
    <property type="match status" value="1"/>
</dbReference>
<dbReference type="InterPro" id="IPR005301">
    <property type="entry name" value="MOB_kinase_act_fam"/>
</dbReference>
<keyword evidence="3" id="KW-1185">Reference proteome</keyword>
<gene>
    <name evidence="2" type="ORF">BESB_056730</name>
</gene>
<evidence type="ECO:0000313" key="3">
    <source>
        <dbReference type="Proteomes" id="UP000224006"/>
    </source>
</evidence>
<feature type="region of interest" description="Disordered" evidence="1">
    <location>
        <begin position="266"/>
        <end position="313"/>
    </location>
</feature>